<gene>
    <name evidence="1" type="ORF">BN877_p0365</name>
</gene>
<sequence>MRATSPKAQRWPLSVVNTTSASCRSKVDSCGHNGDAVIALLAAAGHNQRLILAKLALWDAFITALLPIPMANTDPYADLPTAGKSMT</sequence>
<evidence type="ECO:0000313" key="2">
    <source>
        <dbReference type="Proteomes" id="UP000016944"/>
    </source>
</evidence>
<accession>U4Q4A7</accession>
<dbReference type="EMBL" id="HG518324">
    <property type="protein sequence ID" value="CDI12088.1"/>
    <property type="molecule type" value="Genomic_DNA"/>
</dbReference>
<name>U4Q4A7_9HYPH</name>
<dbReference type="AlphaFoldDB" id="U4Q4A7"/>
<geneLocation type="plasmid" evidence="1 2">
    <name>IRBL74_p</name>
</geneLocation>
<dbReference type="PATRIC" id="fig|424182.3.peg.5085"/>
<reference evidence="1 2" key="1">
    <citation type="journal article" date="2013" name="Genome Announc.">
        <title>Complete Genome Sequence of the Sesbania Symbiont and Rice Growth-Promoting Endophyte Rhizobium sp. Strain IRBG74.</title>
        <authorList>
            <person name="Crook M.B."/>
            <person name="Mitra S."/>
            <person name="Ane J.M."/>
            <person name="Sadowsky M.J."/>
            <person name="Gyaneshwar P."/>
        </authorList>
    </citation>
    <scope>NUCLEOTIDE SEQUENCE [LARGE SCALE GENOMIC DNA]</scope>
    <source>
        <strain evidence="1 2">IRBG74</strain>
        <plasmid evidence="2">IRBL74_p</plasmid>
    </source>
</reference>
<evidence type="ECO:0000313" key="1">
    <source>
        <dbReference type="EMBL" id="CDI12088.1"/>
    </source>
</evidence>
<dbReference type="KEGG" id="rir:BN877_p0365"/>
<dbReference type="Proteomes" id="UP000016944">
    <property type="component" value="Plasmid IRBL74_p"/>
</dbReference>
<protein>
    <submittedName>
        <fullName evidence="1">Uncharacterized protein</fullName>
    </submittedName>
</protein>
<proteinExistence type="predicted"/>
<dbReference type="PROSITE" id="PS51257">
    <property type="entry name" value="PROKAR_LIPOPROTEIN"/>
    <property type="match status" value="1"/>
</dbReference>
<keyword evidence="1" id="KW-0614">Plasmid</keyword>
<dbReference type="HOGENOM" id="CLU_2481173_0_0_5"/>
<organism evidence="1 2">
    <name type="scientific">Agrobacterium pusense</name>
    <dbReference type="NCBI Taxonomy" id="648995"/>
    <lineage>
        <taxon>Bacteria</taxon>
        <taxon>Pseudomonadati</taxon>
        <taxon>Pseudomonadota</taxon>
        <taxon>Alphaproteobacteria</taxon>
        <taxon>Hyphomicrobiales</taxon>
        <taxon>Rhizobiaceae</taxon>
        <taxon>Rhizobium/Agrobacterium group</taxon>
        <taxon>Agrobacterium</taxon>
    </lineage>
</organism>